<dbReference type="InterPro" id="IPR017907">
    <property type="entry name" value="Znf_RING_CS"/>
</dbReference>
<dbReference type="Gene3D" id="4.10.1000.10">
    <property type="entry name" value="Zinc finger, CCCH-type"/>
    <property type="match status" value="1"/>
</dbReference>
<feature type="domain" description="C3H1-type" evidence="9">
    <location>
        <begin position="545"/>
        <end position="574"/>
    </location>
</feature>
<dbReference type="PROSITE" id="PS00518">
    <property type="entry name" value="ZF_RING_1"/>
    <property type="match status" value="1"/>
</dbReference>
<feature type="zinc finger region" description="C3H1-type" evidence="6">
    <location>
        <begin position="1"/>
        <end position="29"/>
    </location>
</feature>
<dbReference type="InterPro" id="IPR001841">
    <property type="entry name" value="Znf_RING"/>
</dbReference>
<dbReference type="Pfam" id="PF18044">
    <property type="entry name" value="zf-CCCH_4"/>
    <property type="match status" value="1"/>
</dbReference>
<comment type="caution">
    <text evidence="10">The sequence shown here is derived from an EMBL/GenBank/DDBJ whole genome shotgun (WGS) entry which is preliminary data.</text>
</comment>
<dbReference type="PANTHER" id="PTHR11224">
    <property type="entry name" value="MAKORIN-RELATED"/>
    <property type="match status" value="1"/>
</dbReference>
<dbReference type="PANTHER" id="PTHR11224:SF10">
    <property type="entry name" value="IP09428P-RELATED"/>
    <property type="match status" value="1"/>
</dbReference>
<evidence type="ECO:0000256" key="2">
    <source>
        <dbReference type="ARBA" id="ARBA00022723"/>
    </source>
</evidence>
<feature type="region of interest" description="Disordered" evidence="7">
    <location>
        <begin position="57"/>
        <end position="102"/>
    </location>
</feature>
<dbReference type="PROSITE" id="PS50103">
    <property type="entry name" value="ZF_C3H1"/>
    <property type="match status" value="4"/>
</dbReference>
<dbReference type="SMART" id="SM00184">
    <property type="entry name" value="RING"/>
    <property type="match status" value="1"/>
</dbReference>
<dbReference type="Pfam" id="PF14608">
    <property type="entry name" value="zf-CCCH_2"/>
    <property type="match status" value="1"/>
</dbReference>
<feature type="domain" description="RING-type" evidence="8">
    <location>
        <begin position="460"/>
        <end position="516"/>
    </location>
</feature>
<dbReference type="SUPFAM" id="SSF57850">
    <property type="entry name" value="RING/U-box"/>
    <property type="match status" value="1"/>
</dbReference>
<protein>
    <submittedName>
        <fullName evidence="10">G8317 protein</fullName>
    </submittedName>
</protein>
<sequence length="623" mass="68651">MTDKVICRFHASTGGCRNGVNCRFSHDLSNVPSQVCLYFMAGHCAFGSRCRYAHVHPDGTPSNEEQQHPQGDAREGPHAAGQRAAEPASTRGTSQAALNGSYDAGGQWGATAVMPPGCADAAWEDEDPGSSSAAPASAVHNQHGALPRHHVARPRPLSRTPAAHDEAHPSVDEHPQSEGNPYRSYEDANGLYPGAMQDRQRDWPIGQYPRAQRAQHAARGSQPPNGISAEAYEDDEWDEAGPSYDEWVAENGFSDEEGWVQHCMETVLQQEQPGFTLDENGYPVDDHGYGDGQHRSFDCDSYPDKCDESDYGYQKLLNEFAEQSGLEVPPRPEHFRVPAFIDPNNSLEQWKRGEGTPQPAGPQTVDRLDASAWPSAPTRCNLPGSSPPVQPEGDLCAQYCREGTCSKGASCERLHGIYCKNCQRFAMHPSDAQQRSEHAAECLARHRRMSSHLASQLIECCICMELVLSKPEASERKFGLLDCNHAFCLGCIRDWRSRTEGGADLETAVRACPVCRQATHYVTPSLVWPADEDEKEAIMGAYRNKLASIDCRNFDFGAGTCPFGTSCMYLHAYKNGQLEERKFRKRVDADGEVGGLRDNRLSEFLEVSLRSQQAVRRAIRGAL</sequence>
<evidence type="ECO:0000259" key="8">
    <source>
        <dbReference type="PROSITE" id="PS50089"/>
    </source>
</evidence>
<evidence type="ECO:0000313" key="11">
    <source>
        <dbReference type="Proteomes" id="UP001497392"/>
    </source>
</evidence>
<evidence type="ECO:0000256" key="5">
    <source>
        <dbReference type="ARBA" id="ARBA00022833"/>
    </source>
</evidence>
<dbReference type="InterPro" id="IPR036855">
    <property type="entry name" value="Znf_CCCH_sf"/>
</dbReference>
<dbReference type="PROSITE" id="PS50089">
    <property type="entry name" value="ZF_RING_2"/>
    <property type="match status" value="1"/>
</dbReference>
<feature type="domain" description="C3H1-type" evidence="9">
    <location>
        <begin position="390"/>
        <end position="418"/>
    </location>
</feature>
<evidence type="ECO:0000256" key="4">
    <source>
        <dbReference type="ARBA" id="ARBA00022771"/>
    </source>
</evidence>
<accession>A0ABP1G155</accession>
<dbReference type="SUPFAM" id="SSF90229">
    <property type="entry name" value="CCCH zinc finger"/>
    <property type="match status" value="1"/>
</dbReference>
<keyword evidence="4 6" id="KW-0863">Zinc-finger</keyword>
<dbReference type="EMBL" id="CAXHTA020000012">
    <property type="protein sequence ID" value="CAL5225491.1"/>
    <property type="molecule type" value="Genomic_DNA"/>
</dbReference>
<feature type="region of interest" description="Disordered" evidence="7">
    <location>
        <begin position="209"/>
        <end position="229"/>
    </location>
</feature>
<name>A0ABP1G155_9CHLO</name>
<dbReference type="InterPro" id="IPR045072">
    <property type="entry name" value="MKRN-like"/>
</dbReference>
<evidence type="ECO:0000256" key="3">
    <source>
        <dbReference type="ARBA" id="ARBA00022737"/>
    </source>
</evidence>
<evidence type="ECO:0000313" key="10">
    <source>
        <dbReference type="EMBL" id="CAL5225491.1"/>
    </source>
</evidence>
<proteinExistence type="predicted"/>
<organism evidence="10 11">
    <name type="scientific">Coccomyxa viridis</name>
    <dbReference type="NCBI Taxonomy" id="1274662"/>
    <lineage>
        <taxon>Eukaryota</taxon>
        <taxon>Viridiplantae</taxon>
        <taxon>Chlorophyta</taxon>
        <taxon>core chlorophytes</taxon>
        <taxon>Trebouxiophyceae</taxon>
        <taxon>Trebouxiophyceae incertae sedis</taxon>
        <taxon>Coccomyxaceae</taxon>
        <taxon>Coccomyxa</taxon>
    </lineage>
</organism>
<dbReference type="CDD" id="cd16521">
    <property type="entry name" value="RING-HC_MKRN"/>
    <property type="match status" value="1"/>
</dbReference>
<keyword evidence="1" id="KW-0808">Transferase</keyword>
<feature type="domain" description="C3H1-type" evidence="9">
    <location>
        <begin position="1"/>
        <end position="29"/>
    </location>
</feature>
<dbReference type="SMART" id="SM00356">
    <property type="entry name" value="ZnF_C3H1"/>
    <property type="match status" value="4"/>
</dbReference>
<feature type="region of interest" description="Disordered" evidence="7">
    <location>
        <begin position="116"/>
        <end position="197"/>
    </location>
</feature>
<feature type="zinc finger region" description="C3H1-type" evidence="6">
    <location>
        <begin position="390"/>
        <end position="418"/>
    </location>
</feature>
<feature type="zinc finger region" description="C3H1-type" evidence="6">
    <location>
        <begin position="545"/>
        <end position="574"/>
    </location>
</feature>
<keyword evidence="11" id="KW-1185">Reference proteome</keyword>
<evidence type="ECO:0000256" key="7">
    <source>
        <dbReference type="SAM" id="MobiDB-lite"/>
    </source>
</evidence>
<keyword evidence="2 6" id="KW-0479">Metal-binding</keyword>
<feature type="compositionally biased region" description="Basic and acidic residues" evidence="7">
    <location>
        <begin position="65"/>
        <end position="77"/>
    </location>
</feature>
<evidence type="ECO:0000259" key="9">
    <source>
        <dbReference type="PROSITE" id="PS50103"/>
    </source>
</evidence>
<evidence type="ECO:0000256" key="1">
    <source>
        <dbReference type="ARBA" id="ARBA00022679"/>
    </source>
</evidence>
<dbReference type="Gene3D" id="3.30.40.10">
    <property type="entry name" value="Zinc/RING finger domain, C3HC4 (zinc finger)"/>
    <property type="match status" value="1"/>
</dbReference>
<evidence type="ECO:0000256" key="6">
    <source>
        <dbReference type="PROSITE-ProRule" id="PRU00723"/>
    </source>
</evidence>
<feature type="domain" description="C3H1-type" evidence="9">
    <location>
        <begin position="30"/>
        <end position="57"/>
    </location>
</feature>
<dbReference type="InterPro" id="IPR000571">
    <property type="entry name" value="Znf_CCCH"/>
</dbReference>
<feature type="zinc finger region" description="C3H1-type" evidence="6">
    <location>
        <begin position="30"/>
        <end position="57"/>
    </location>
</feature>
<dbReference type="InterPro" id="IPR041367">
    <property type="entry name" value="Znf-CCCH_4"/>
</dbReference>
<reference evidence="10 11" key="1">
    <citation type="submission" date="2024-06" db="EMBL/GenBank/DDBJ databases">
        <authorList>
            <person name="Kraege A."/>
            <person name="Thomma B."/>
        </authorList>
    </citation>
    <scope>NUCLEOTIDE SEQUENCE [LARGE SCALE GENOMIC DNA]</scope>
</reference>
<keyword evidence="3" id="KW-0677">Repeat</keyword>
<gene>
    <name evidence="10" type="primary">g8317</name>
    <name evidence="10" type="ORF">VP750_LOCUS7150</name>
</gene>
<dbReference type="Proteomes" id="UP001497392">
    <property type="component" value="Unassembled WGS sequence"/>
</dbReference>
<keyword evidence="5 6" id="KW-0862">Zinc</keyword>
<dbReference type="InterPro" id="IPR013083">
    <property type="entry name" value="Znf_RING/FYVE/PHD"/>
</dbReference>
<feature type="compositionally biased region" description="Basic and acidic residues" evidence="7">
    <location>
        <begin position="162"/>
        <end position="176"/>
    </location>
</feature>
<dbReference type="Pfam" id="PF00642">
    <property type="entry name" value="zf-CCCH"/>
    <property type="match status" value="1"/>
</dbReference>